<dbReference type="AlphaFoldDB" id="A0A0B7N4D3"/>
<dbReference type="EMBL" id="LN723813">
    <property type="protein sequence ID" value="CEP10360.1"/>
    <property type="molecule type" value="Genomic_DNA"/>
</dbReference>
<dbReference type="Proteomes" id="UP000054107">
    <property type="component" value="Unassembled WGS sequence"/>
</dbReference>
<evidence type="ECO:0000256" key="1">
    <source>
        <dbReference type="SAM" id="Phobius"/>
    </source>
</evidence>
<feature type="transmembrane region" description="Helical" evidence="1">
    <location>
        <begin position="74"/>
        <end position="96"/>
    </location>
</feature>
<reference evidence="2 3" key="1">
    <citation type="submission" date="2014-09" db="EMBL/GenBank/DDBJ databases">
        <authorList>
            <person name="Ellenberger Sabrina"/>
        </authorList>
    </citation>
    <scope>NUCLEOTIDE SEQUENCE [LARGE SCALE GENOMIC DNA]</scope>
    <source>
        <strain evidence="2 3">CBS 412.66</strain>
    </source>
</reference>
<keyword evidence="3" id="KW-1185">Reference proteome</keyword>
<protein>
    <submittedName>
        <fullName evidence="2">Uncharacterized protein</fullName>
    </submittedName>
</protein>
<sequence length="113" mass="13190">MCSRSAFQPKSQAALLRIVGKNDNVYHREQAPSVFRRDKSIIEKSNGYVIFTLEVVVVLECLVFFAVKKIANDIRLCVLSVIVFMPVFQLCTSIWIRQQTRDNIAQRHYLHRY</sequence>
<keyword evidence="1" id="KW-1133">Transmembrane helix</keyword>
<organism evidence="2 3">
    <name type="scientific">Parasitella parasitica</name>
    <dbReference type="NCBI Taxonomy" id="35722"/>
    <lineage>
        <taxon>Eukaryota</taxon>
        <taxon>Fungi</taxon>
        <taxon>Fungi incertae sedis</taxon>
        <taxon>Mucoromycota</taxon>
        <taxon>Mucoromycotina</taxon>
        <taxon>Mucoromycetes</taxon>
        <taxon>Mucorales</taxon>
        <taxon>Mucorineae</taxon>
        <taxon>Mucoraceae</taxon>
        <taxon>Parasitella</taxon>
    </lineage>
</organism>
<keyword evidence="1" id="KW-0812">Transmembrane</keyword>
<keyword evidence="1" id="KW-0472">Membrane</keyword>
<name>A0A0B7N4D3_9FUNG</name>
<proteinExistence type="predicted"/>
<feature type="transmembrane region" description="Helical" evidence="1">
    <location>
        <begin position="48"/>
        <end position="67"/>
    </location>
</feature>
<evidence type="ECO:0000313" key="3">
    <source>
        <dbReference type="Proteomes" id="UP000054107"/>
    </source>
</evidence>
<accession>A0A0B7N4D3</accession>
<evidence type="ECO:0000313" key="2">
    <source>
        <dbReference type="EMBL" id="CEP10360.1"/>
    </source>
</evidence>
<gene>
    <name evidence="2" type="primary">PARPA_04030.1 scaffold 10885</name>
</gene>